<dbReference type="PANTHER" id="PTHR21181:SF7">
    <property type="entry name" value="ER MEMBRANE PROTEIN COMPLEX SUBUNIT 5"/>
    <property type="match status" value="1"/>
</dbReference>
<feature type="transmembrane region" description="Helical" evidence="3">
    <location>
        <begin position="6"/>
        <end position="23"/>
    </location>
</feature>
<dbReference type="PANTHER" id="PTHR21181">
    <property type="match status" value="1"/>
</dbReference>
<keyword evidence="3" id="KW-0812">Transmembrane</keyword>
<keyword evidence="5" id="KW-1185">Reference proteome</keyword>
<dbReference type="EMBL" id="CAXHTA020000007">
    <property type="protein sequence ID" value="CAL5222934.1"/>
    <property type="molecule type" value="Genomic_DNA"/>
</dbReference>
<name>A0ABP1FVF6_9CHLO</name>
<accession>A0ABP1FVF6</accession>
<evidence type="ECO:0000313" key="4">
    <source>
        <dbReference type="EMBL" id="CAL5222934.1"/>
    </source>
</evidence>
<keyword evidence="3" id="KW-1133">Transmembrane helix</keyword>
<evidence type="ECO:0000256" key="3">
    <source>
        <dbReference type="SAM" id="Phobius"/>
    </source>
</evidence>
<proteinExistence type="predicted"/>
<sequence>MPLHSSLSSASVVAGIVLFLLAGHQTLRHRDMLKLRQEDIETLPLTVVIEVLLAAALCMMGSLSLAGDFKPIHATANQEGVTMDVFRPDFMAFNHRGFAMPLSVEPVSGARKNKHQ</sequence>
<dbReference type="Proteomes" id="UP001497392">
    <property type="component" value="Unassembled WGS sequence"/>
</dbReference>
<evidence type="ECO:0000256" key="2">
    <source>
        <dbReference type="ARBA" id="ARBA00023136"/>
    </source>
</evidence>
<protein>
    <submittedName>
        <fullName evidence="4">G5369 protein</fullName>
    </submittedName>
</protein>
<comment type="subcellular location">
    <subcellularLocation>
        <location evidence="1">Membrane</location>
    </subcellularLocation>
</comment>
<feature type="transmembrane region" description="Helical" evidence="3">
    <location>
        <begin position="43"/>
        <end position="65"/>
    </location>
</feature>
<organism evidence="4 5">
    <name type="scientific">Coccomyxa viridis</name>
    <dbReference type="NCBI Taxonomy" id="1274662"/>
    <lineage>
        <taxon>Eukaryota</taxon>
        <taxon>Viridiplantae</taxon>
        <taxon>Chlorophyta</taxon>
        <taxon>core chlorophytes</taxon>
        <taxon>Trebouxiophyceae</taxon>
        <taxon>Trebouxiophyceae incertae sedis</taxon>
        <taxon>Coccomyxaceae</taxon>
        <taxon>Coccomyxa</taxon>
    </lineage>
</organism>
<reference evidence="4 5" key="1">
    <citation type="submission" date="2024-06" db="EMBL/GenBank/DDBJ databases">
        <authorList>
            <person name="Kraege A."/>
            <person name="Thomma B."/>
        </authorList>
    </citation>
    <scope>NUCLEOTIDE SEQUENCE [LARGE SCALE GENOMIC DNA]</scope>
</reference>
<gene>
    <name evidence="4" type="primary">g5369</name>
    <name evidence="4" type="ORF">VP750_LOCUS4593</name>
</gene>
<keyword evidence="2 3" id="KW-0472">Membrane</keyword>
<evidence type="ECO:0000256" key="1">
    <source>
        <dbReference type="ARBA" id="ARBA00004370"/>
    </source>
</evidence>
<evidence type="ECO:0000313" key="5">
    <source>
        <dbReference type="Proteomes" id="UP001497392"/>
    </source>
</evidence>
<comment type="caution">
    <text evidence="4">The sequence shown here is derived from an EMBL/GenBank/DDBJ whole genome shotgun (WGS) entry which is preliminary data.</text>
</comment>